<dbReference type="InterPro" id="IPR014710">
    <property type="entry name" value="RmlC-like_jellyroll"/>
</dbReference>
<evidence type="ECO:0000256" key="6">
    <source>
        <dbReference type="ARBA" id="ARBA00033271"/>
    </source>
</evidence>
<keyword evidence="9" id="KW-1185">Reference proteome</keyword>
<dbReference type="Gene3D" id="2.60.120.10">
    <property type="entry name" value="Jelly Rolls"/>
    <property type="match status" value="2"/>
</dbReference>
<reference evidence="8 9" key="1">
    <citation type="submission" date="2017-08" db="EMBL/GenBank/DDBJ databases">
        <authorList>
            <person name="de Groot N.N."/>
        </authorList>
    </citation>
    <scope>NUCLEOTIDE SEQUENCE [LARGE SCALE GENOMIC DNA]</scope>
    <source>
        <strain evidence="8 9">USBA 352</strain>
    </source>
</reference>
<evidence type="ECO:0000313" key="9">
    <source>
        <dbReference type="Proteomes" id="UP000219331"/>
    </source>
</evidence>
<keyword evidence="5" id="KW-0456">Lyase</keyword>
<comment type="catalytic activity">
    <reaction evidence="7">
        <text>(2S)-4-acetamido-2-aminobutanoate = L-ectoine + H2O</text>
        <dbReference type="Rhea" id="RHEA:17281"/>
        <dbReference type="ChEBI" id="CHEBI:15377"/>
        <dbReference type="ChEBI" id="CHEBI:58515"/>
        <dbReference type="ChEBI" id="CHEBI:58929"/>
        <dbReference type="EC" id="4.2.1.108"/>
    </reaction>
</comment>
<dbReference type="CDD" id="cd06978">
    <property type="entry name" value="cupin_EctC"/>
    <property type="match status" value="1"/>
</dbReference>
<dbReference type="Proteomes" id="UP000219331">
    <property type="component" value="Unassembled WGS sequence"/>
</dbReference>
<dbReference type="GO" id="GO:0033990">
    <property type="term" value="F:ectoine synthase activity"/>
    <property type="evidence" value="ECO:0007669"/>
    <property type="project" value="UniProtKB-EC"/>
</dbReference>
<evidence type="ECO:0000256" key="3">
    <source>
        <dbReference type="ARBA" id="ARBA00013192"/>
    </source>
</evidence>
<sequence length="247" mass="26626">MIVRTFKAAGDAPVFRYAVSREVVARTDQVGHALYDTTLAAGAADTVTRDAAGEFPAQAHFCLSGTGMVTVDGRSERASPGTLVAARAGAEVSFLAESEMRICTVFGGEGPEEAIRADPLIRHVDEFIGTARDVFWGNGQSRRLLVKADGFGFALCQTLGNANTDSPLQYRHHFESCYYVSGSGEYVWESGSHPIDTNGARATAFIMNRNDAHRMVVHDPSICLSIFSPPIEGTEAHDFSGKRPSSY</sequence>
<dbReference type="PANTHER" id="PTHR39289">
    <property type="match status" value="1"/>
</dbReference>
<dbReference type="UniPathway" id="UPA00067">
    <property type="reaction ID" value="UER00123"/>
</dbReference>
<dbReference type="InterPro" id="IPR011051">
    <property type="entry name" value="RmlC_Cupin_sf"/>
</dbReference>
<evidence type="ECO:0000256" key="2">
    <source>
        <dbReference type="ARBA" id="ARBA00009637"/>
    </source>
</evidence>
<evidence type="ECO:0000256" key="4">
    <source>
        <dbReference type="ARBA" id="ARBA00019707"/>
    </source>
</evidence>
<dbReference type="AlphaFoldDB" id="A0A285RP23"/>
<evidence type="ECO:0000313" key="8">
    <source>
        <dbReference type="EMBL" id="SOB95810.1"/>
    </source>
</evidence>
<evidence type="ECO:0000256" key="7">
    <source>
        <dbReference type="ARBA" id="ARBA00048714"/>
    </source>
</evidence>
<evidence type="ECO:0000256" key="1">
    <source>
        <dbReference type="ARBA" id="ARBA00005181"/>
    </source>
</evidence>
<accession>A0A285RP23</accession>
<proteinExistence type="inferred from homology"/>
<protein>
    <recommendedName>
        <fullName evidence="4">L-ectoine synthase</fullName>
        <ecNumber evidence="3">4.2.1.108</ecNumber>
    </recommendedName>
    <alternativeName>
        <fullName evidence="6">N-acetyldiaminobutyrate dehydratase</fullName>
    </alternativeName>
</protein>
<comment type="similarity">
    <text evidence="2">Belongs to the ectoine synthase family.</text>
</comment>
<comment type="pathway">
    <text evidence="1">Amine and polyamine biosynthesis; ectoine biosynthesis; L-ectoine from L-aspartate 4-semialdehyde: step 3/3.</text>
</comment>
<evidence type="ECO:0000256" key="5">
    <source>
        <dbReference type="ARBA" id="ARBA00023239"/>
    </source>
</evidence>
<dbReference type="GO" id="GO:0019491">
    <property type="term" value="P:ectoine biosynthetic process"/>
    <property type="evidence" value="ECO:0007669"/>
    <property type="project" value="UniProtKB-UniPathway"/>
</dbReference>
<dbReference type="RefSeq" id="WP_176521998.1">
    <property type="nucleotide sequence ID" value="NZ_OBML01000002.1"/>
</dbReference>
<name>A0A285RP23_9HYPH</name>
<organism evidence="8 9">
    <name type="scientific">Stappia indica</name>
    <dbReference type="NCBI Taxonomy" id="538381"/>
    <lineage>
        <taxon>Bacteria</taxon>
        <taxon>Pseudomonadati</taxon>
        <taxon>Pseudomonadota</taxon>
        <taxon>Alphaproteobacteria</taxon>
        <taxon>Hyphomicrobiales</taxon>
        <taxon>Stappiaceae</taxon>
        <taxon>Stappia</taxon>
    </lineage>
</organism>
<dbReference type="InterPro" id="IPR010462">
    <property type="entry name" value="Ectoine_synth"/>
</dbReference>
<dbReference type="EC" id="4.2.1.108" evidence="3"/>
<dbReference type="Pfam" id="PF06339">
    <property type="entry name" value="Ectoine_synth"/>
    <property type="match status" value="1"/>
</dbReference>
<dbReference type="STRING" id="538381.GCA_001696535_03468"/>
<dbReference type="SUPFAM" id="SSF51182">
    <property type="entry name" value="RmlC-like cupins"/>
    <property type="match status" value="1"/>
</dbReference>
<dbReference type="EMBL" id="OBML01000002">
    <property type="protein sequence ID" value="SOB95810.1"/>
    <property type="molecule type" value="Genomic_DNA"/>
</dbReference>
<gene>
    <name evidence="8" type="ORF">SAMN05421512_10239</name>
</gene>
<dbReference type="PANTHER" id="PTHR39289:SF1">
    <property type="entry name" value="L-ECTOINE SYNTHASE"/>
    <property type="match status" value="1"/>
</dbReference>